<dbReference type="AlphaFoldDB" id="A0A0U9HDC7"/>
<dbReference type="InterPro" id="IPR004992">
    <property type="entry name" value="EutN_CcmL"/>
</dbReference>
<keyword evidence="2" id="KW-1282">Carboxysome</keyword>
<dbReference type="Proteomes" id="UP000062160">
    <property type="component" value="Unassembled WGS sequence"/>
</dbReference>
<reference evidence="4" key="1">
    <citation type="journal article" date="2016" name="Genome Announc.">
        <title>Draft Genome Sequence of the Syntrophic Lactate-Degrading Bacterium Tepidanaerobacter syntrophicus JLT.</title>
        <authorList>
            <person name="Matsuura N."/>
            <person name="Ohashi A."/>
            <person name="Tourlousse D.M."/>
            <person name="Sekiguchi Y."/>
        </authorList>
    </citation>
    <scope>NUCLEOTIDE SEQUENCE [LARGE SCALE GENOMIC DNA]</scope>
    <source>
        <strain evidence="4">JL</strain>
    </source>
</reference>
<protein>
    <submittedName>
        <fullName evidence="4">Ethanolamine utilization protein EutN</fullName>
    </submittedName>
</protein>
<dbReference type="SUPFAM" id="SSF159133">
    <property type="entry name" value="EutN/CcmL-like"/>
    <property type="match status" value="1"/>
</dbReference>
<evidence type="ECO:0000313" key="4">
    <source>
        <dbReference type="EMBL" id="GAQ24107.1"/>
    </source>
</evidence>
<dbReference type="RefSeq" id="WP_059031180.1">
    <property type="nucleotide sequence ID" value="NZ_BSDN01000006.1"/>
</dbReference>
<dbReference type="InterPro" id="IPR036677">
    <property type="entry name" value="EutN_CcmL_sf"/>
</dbReference>
<keyword evidence="5" id="KW-1185">Reference proteome</keyword>
<dbReference type="PROSITE" id="PS51932">
    <property type="entry name" value="BMV"/>
    <property type="match status" value="1"/>
</dbReference>
<proteinExistence type="predicted"/>
<organism evidence="4">
    <name type="scientific">Tepidanaerobacter syntrophicus</name>
    <dbReference type="NCBI Taxonomy" id="224999"/>
    <lineage>
        <taxon>Bacteria</taxon>
        <taxon>Bacillati</taxon>
        <taxon>Bacillota</taxon>
        <taxon>Clostridia</taxon>
        <taxon>Thermosediminibacterales</taxon>
        <taxon>Tepidanaerobacteraceae</taxon>
        <taxon>Tepidanaerobacter</taxon>
    </lineage>
</organism>
<sequence length="90" mass="9587">MHICKVKGNVWATRKEESLKGQKFLIVVNVDERQREIGTPYVAIDNIGAGVGELVIVASGSSARKVSDESMPVDAAIVGIIDSMEIDSGS</sequence>
<dbReference type="CDD" id="cd01614">
    <property type="entry name" value="EutN_CcmL"/>
    <property type="match status" value="1"/>
</dbReference>
<keyword evidence="3" id="KW-1283">Bacterial microcompartment</keyword>
<evidence type="ECO:0000256" key="3">
    <source>
        <dbReference type="ARBA" id="ARBA00024446"/>
    </source>
</evidence>
<dbReference type="Pfam" id="PF03319">
    <property type="entry name" value="EutN_CcmL"/>
    <property type="match status" value="1"/>
</dbReference>
<dbReference type="EMBL" id="DF976995">
    <property type="protein sequence ID" value="GAQ24107.1"/>
    <property type="molecule type" value="Genomic_DNA"/>
</dbReference>
<gene>
    <name evidence="4" type="ORF">TSYNT_192</name>
</gene>
<evidence type="ECO:0000256" key="2">
    <source>
        <dbReference type="ARBA" id="ARBA00023669"/>
    </source>
</evidence>
<dbReference type="GO" id="GO:0031470">
    <property type="term" value="C:carboxysome"/>
    <property type="evidence" value="ECO:0007669"/>
    <property type="project" value="UniProtKB-SubCell"/>
</dbReference>
<dbReference type="Gene3D" id="2.40.50.220">
    <property type="entry name" value="EutN/Ccml"/>
    <property type="match status" value="1"/>
</dbReference>
<dbReference type="PANTHER" id="PTHR36539">
    <property type="entry name" value="ETHANOLAMINE UTILIZATION PROTEIN EUTN"/>
    <property type="match status" value="1"/>
</dbReference>
<dbReference type="STRING" id="224999.GCA_001485475_00090"/>
<evidence type="ECO:0000313" key="5">
    <source>
        <dbReference type="Proteomes" id="UP000062160"/>
    </source>
</evidence>
<name>A0A0U9HDC7_9FIRM</name>
<accession>A0A0U9HDC7</accession>
<comment type="subcellular location">
    <subcellularLocation>
        <location evidence="1">Carboxysome</location>
    </subcellularLocation>
</comment>
<dbReference type="OrthoDB" id="196195at2"/>
<evidence type="ECO:0000256" key="1">
    <source>
        <dbReference type="ARBA" id="ARBA00023587"/>
    </source>
</evidence>